<sequence length="114" mass="12851">MENAILDIVYSTIIFMGFIATMLFIGPALGGVILWFFISLCWYLSRLKKSSSKVATLIYYGISALYIVLVGLYILSLLADFKGTVLLVIMNSVLIWLAHKLATYLVKKLYCQQI</sequence>
<feature type="transmembrane region" description="Helical" evidence="1">
    <location>
        <begin position="57"/>
        <end position="79"/>
    </location>
</feature>
<keyword evidence="1" id="KW-0472">Membrane</keyword>
<keyword evidence="1" id="KW-0812">Transmembrane</keyword>
<proteinExistence type="predicted"/>
<gene>
    <name evidence="2" type="ORF">D3M78_00535</name>
</gene>
<dbReference type="Proteomes" id="UP000306758">
    <property type="component" value="Unassembled WGS sequence"/>
</dbReference>
<keyword evidence="1" id="KW-1133">Transmembrane helix</keyword>
<protein>
    <submittedName>
        <fullName evidence="2">Uncharacterized protein</fullName>
    </submittedName>
</protein>
<name>A0A4S2PGJ4_9PAST</name>
<reference evidence="2 3" key="1">
    <citation type="journal article" date="2019" name="Vet. Microbiol.">
        <title>Development of multi locus sequence typing (MLST) of Rodentibacter pneumotropicus.</title>
        <authorList>
            <person name="Adhikary S."/>
            <person name="Bisgaard M."/>
            <person name="Boot R."/>
            <person name="Benga L."/>
            <person name="Nicklas W."/>
            <person name="Christensen H."/>
        </authorList>
    </citation>
    <scope>NUCLEOTIDE SEQUENCE [LARGE SCALE GENOMIC DNA]</scope>
    <source>
        <strain evidence="2 3">Ac84</strain>
    </source>
</reference>
<comment type="caution">
    <text evidence="2">The sequence shown here is derived from an EMBL/GenBank/DDBJ whole genome shotgun (WGS) entry which is preliminary data.</text>
</comment>
<feature type="transmembrane region" description="Helical" evidence="1">
    <location>
        <begin position="12"/>
        <end position="45"/>
    </location>
</feature>
<evidence type="ECO:0000256" key="1">
    <source>
        <dbReference type="SAM" id="Phobius"/>
    </source>
</evidence>
<dbReference type="EMBL" id="QXNI01000002">
    <property type="protein sequence ID" value="THA11337.1"/>
    <property type="molecule type" value="Genomic_DNA"/>
</dbReference>
<accession>A0A4S2PGJ4</accession>
<evidence type="ECO:0000313" key="3">
    <source>
        <dbReference type="Proteomes" id="UP000306758"/>
    </source>
</evidence>
<organism evidence="2 3">
    <name type="scientific">Rodentibacter pneumotropicus</name>
    <dbReference type="NCBI Taxonomy" id="758"/>
    <lineage>
        <taxon>Bacteria</taxon>
        <taxon>Pseudomonadati</taxon>
        <taxon>Pseudomonadota</taxon>
        <taxon>Gammaproteobacteria</taxon>
        <taxon>Pasteurellales</taxon>
        <taxon>Pasteurellaceae</taxon>
        <taxon>Rodentibacter</taxon>
    </lineage>
</organism>
<feature type="transmembrane region" description="Helical" evidence="1">
    <location>
        <begin position="85"/>
        <end position="106"/>
    </location>
</feature>
<evidence type="ECO:0000313" key="2">
    <source>
        <dbReference type="EMBL" id="THA11337.1"/>
    </source>
</evidence>
<dbReference type="AlphaFoldDB" id="A0A4S2PGJ4"/>